<name>A0A915I8Y3_ROMCU</name>
<feature type="compositionally biased region" description="Acidic residues" evidence="1">
    <location>
        <begin position="37"/>
        <end position="60"/>
    </location>
</feature>
<reference evidence="3" key="1">
    <citation type="submission" date="2022-11" db="UniProtKB">
        <authorList>
            <consortium name="WormBaseParasite"/>
        </authorList>
    </citation>
    <scope>IDENTIFICATION</scope>
</reference>
<sequence length="78" mass="8911">MAKDTNKTEKPTMVIMEETPTRPKAASVPQAIARVEESEESDYVVEIEDEVSSISDEETTTEPRWPRINHPEIQSTMY</sequence>
<dbReference type="Proteomes" id="UP000887565">
    <property type="component" value="Unplaced"/>
</dbReference>
<evidence type="ECO:0000256" key="1">
    <source>
        <dbReference type="SAM" id="MobiDB-lite"/>
    </source>
</evidence>
<protein>
    <submittedName>
        <fullName evidence="3">Uncharacterized protein</fullName>
    </submittedName>
</protein>
<dbReference type="AlphaFoldDB" id="A0A915I8Y3"/>
<feature type="region of interest" description="Disordered" evidence="1">
    <location>
        <begin position="1"/>
        <end position="78"/>
    </location>
</feature>
<accession>A0A915I8Y3</accession>
<organism evidence="2 3">
    <name type="scientific">Romanomermis culicivorax</name>
    <name type="common">Nematode worm</name>
    <dbReference type="NCBI Taxonomy" id="13658"/>
    <lineage>
        <taxon>Eukaryota</taxon>
        <taxon>Metazoa</taxon>
        <taxon>Ecdysozoa</taxon>
        <taxon>Nematoda</taxon>
        <taxon>Enoplea</taxon>
        <taxon>Dorylaimia</taxon>
        <taxon>Mermithida</taxon>
        <taxon>Mermithoidea</taxon>
        <taxon>Mermithidae</taxon>
        <taxon>Romanomermis</taxon>
    </lineage>
</organism>
<proteinExistence type="predicted"/>
<dbReference type="WBParaSite" id="nRc.2.0.1.t09770-RA">
    <property type="protein sequence ID" value="nRc.2.0.1.t09770-RA"/>
    <property type="gene ID" value="nRc.2.0.1.g09770"/>
</dbReference>
<keyword evidence="2" id="KW-1185">Reference proteome</keyword>
<evidence type="ECO:0000313" key="2">
    <source>
        <dbReference type="Proteomes" id="UP000887565"/>
    </source>
</evidence>
<feature type="compositionally biased region" description="Basic and acidic residues" evidence="1">
    <location>
        <begin position="1"/>
        <end position="10"/>
    </location>
</feature>
<evidence type="ECO:0000313" key="3">
    <source>
        <dbReference type="WBParaSite" id="nRc.2.0.1.t09770-RA"/>
    </source>
</evidence>